<protein>
    <submittedName>
        <fullName evidence="5">Glycerate kinase</fullName>
    </submittedName>
</protein>
<keyword evidence="2 4" id="KW-0808">Transferase</keyword>
<dbReference type="NCBIfam" id="TIGR00045">
    <property type="entry name" value="glycerate kinase"/>
    <property type="match status" value="1"/>
</dbReference>
<dbReference type="PANTHER" id="PTHR21599:SF0">
    <property type="entry name" value="GLYCERATE KINASE"/>
    <property type="match status" value="1"/>
</dbReference>
<dbReference type="PIRSF" id="PIRSF006078">
    <property type="entry name" value="GlxK"/>
    <property type="match status" value="1"/>
</dbReference>
<gene>
    <name evidence="5" type="ORF">C6I21_14365</name>
</gene>
<evidence type="ECO:0000256" key="1">
    <source>
        <dbReference type="ARBA" id="ARBA00006284"/>
    </source>
</evidence>
<sequence length="378" mass="39133">MKIVIASDSYKGSLSSLEVGRACREGILRALPHADIAVKPMADGGEGTVTALADVMEGTWVKTTVHNPSGRLVDASYVVSADRKTAVIEMAEASGIQHSRCRPEDVLHASTFGTGEVILDALDRGVRSFIIGIGGSATNDAGTGMLKALGAEFLNAEGGTLAEGGAALQQLAAINVDHLDPRLAGCTFRIACDVDNPLTGSHGASAVYGPQKGAGEHETDLLDRALKQFADITAEAFNVDIDTPPGAGAAGGLGAAFLGFLPAALEKGAEIVADVTGLAEDLKDADLVITGEGGINHQTVHGKTPVYVASLAKRMNENVPVLALCGSIEPGYETVFDAGIDAVFSIADGPARLEELQEHAARNVTRTAENIARLWNCR</sequence>
<dbReference type="Gene3D" id="3.90.1510.10">
    <property type="entry name" value="Glycerate kinase, domain 2"/>
    <property type="match status" value="1"/>
</dbReference>
<dbReference type="EMBL" id="PVNS01000015">
    <property type="protein sequence ID" value="PRO64505.1"/>
    <property type="molecule type" value="Genomic_DNA"/>
</dbReference>
<name>A0A2P6ME04_ALKUR</name>
<reference evidence="5 6" key="1">
    <citation type="submission" date="2018-03" db="EMBL/GenBank/DDBJ databases">
        <title>Bacillus urumqiensis sp. nov., a moderately haloalkaliphilic bacterium isolated from a salt lake.</title>
        <authorList>
            <person name="Zhao B."/>
            <person name="Liao Z."/>
        </authorList>
    </citation>
    <scope>NUCLEOTIDE SEQUENCE [LARGE SCALE GENOMIC DNA]</scope>
    <source>
        <strain evidence="5 6">BZ-SZ-XJ18</strain>
    </source>
</reference>
<evidence type="ECO:0000256" key="2">
    <source>
        <dbReference type="ARBA" id="ARBA00022679"/>
    </source>
</evidence>
<dbReference type="InterPro" id="IPR036129">
    <property type="entry name" value="Glycerate_kinase_sf"/>
</dbReference>
<dbReference type="PANTHER" id="PTHR21599">
    <property type="entry name" value="GLYCERATE KINASE"/>
    <property type="match status" value="1"/>
</dbReference>
<dbReference type="Gene3D" id="3.40.50.10350">
    <property type="entry name" value="Glycerate kinase, domain 1"/>
    <property type="match status" value="1"/>
</dbReference>
<dbReference type="InterPro" id="IPR018193">
    <property type="entry name" value="Glyc_kinase_flavodox-like_fold"/>
</dbReference>
<dbReference type="SUPFAM" id="SSF110738">
    <property type="entry name" value="Glycerate kinase I"/>
    <property type="match status" value="1"/>
</dbReference>
<evidence type="ECO:0000256" key="4">
    <source>
        <dbReference type="PIRNR" id="PIRNR006078"/>
    </source>
</evidence>
<organism evidence="5 6">
    <name type="scientific">Alkalicoccus urumqiensis</name>
    <name type="common">Bacillus urumqiensis</name>
    <dbReference type="NCBI Taxonomy" id="1548213"/>
    <lineage>
        <taxon>Bacteria</taxon>
        <taxon>Bacillati</taxon>
        <taxon>Bacillota</taxon>
        <taxon>Bacilli</taxon>
        <taxon>Bacillales</taxon>
        <taxon>Bacillaceae</taxon>
        <taxon>Alkalicoccus</taxon>
    </lineage>
</organism>
<comment type="caution">
    <text evidence="5">The sequence shown here is derived from an EMBL/GenBank/DDBJ whole genome shotgun (WGS) entry which is preliminary data.</text>
</comment>
<dbReference type="InterPro" id="IPR018197">
    <property type="entry name" value="Glycerate_kinase_RE-like"/>
</dbReference>
<dbReference type="OrthoDB" id="9774290at2"/>
<dbReference type="GO" id="GO:0008887">
    <property type="term" value="F:glycerate kinase activity"/>
    <property type="evidence" value="ECO:0007669"/>
    <property type="project" value="UniProtKB-UniRule"/>
</dbReference>
<comment type="similarity">
    <text evidence="1 4">Belongs to the glycerate kinase type-1 family.</text>
</comment>
<evidence type="ECO:0000256" key="3">
    <source>
        <dbReference type="ARBA" id="ARBA00022777"/>
    </source>
</evidence>
<accession>A0A2P6ME04</accession>
<evidence type="ECO:0000313" key="5">
    <source>
        <dbReference type="EMBL" id="PRO64505.1"/>
    </source>
</evidence>
<dbReference type="InterPro" id="IPR004381">
    <property type="entry name" value="Glycerate_kinase"/>
</dbReference>
<proteinExistence type="inferred from homology"/>
<keyword evidence="3 4" id="KW-0418">Kinase</keyword>
<dbReference type="AlphaFoldDB" id="A0A2P6ME04"/>
<dbReference type="GO" id="GO:0031388">
    <property type="term" value="P:organic acid phosphorylation"/>
    <property type="evidence" value="ECO:0007669"/>
    <property type="project" value="UniProtKB-UniRule"/>
</dbReference>
<keyword evidence="6" id="KW-1185">Reference proteome</keyword>
<dbReference type="RefSeq" id="WP_105960169.1">
    <property type="nucleotide sequence ID" value="NZ_PVNS01000015.1"/>
</dbReference>
<dbReference type="Pfam" id="PF02595">
    <property type="entry name" value="Gly_kinase"/>
    <property type="match status" value="1"/>
</dbReference>
<evidence type="ECO:0000313" key="6">
    <source>
        <dbReference type="Proteomes" id="UP000243650"/>
    </source>
</evidence>
<dbReference type="Proteomes" id="UP000243650">
    <property type="component" value="Unassembled WGS sequence"/>
</dbReference>